<dbReference type="AlphaFoldDB" id="A0A2R4SVP5"/>
<dbReference type="RefSeq" id="WP_108146635.1">
    <property type="nucleotide sequence ID" value="NZ_CP026304.1"/>
</dbReference>
<gene>
    <name evidence="1" type="ORF">SLUN_00315</name>
</gene>
<organism evidence="1 2">
    <name type="scientific">Streptomyces lunaelactis</name>
    <dbReference type="NCBI Taxonomy" id="1535768"/>
    <lineage>
        <taxon>Bacteria</taxon>
        <taxon>Bacillati</taxon>
        <taxon>Actinomycetota</taxon>
        <taxon>Actinomycetes</taxon>
        <taxon>Kitasatosporales</taxon>
        <taxon>Streptomycetaceae</taxon>
        <taxon>Streptomyces</taxon>
    </lineage>
</organism>
<keyword evidence="2" id="KW-1185">Reference proteome</keyword>
<dbReference type="GeneID" id="55653744"/>
<dbReference type="KEGG" id="slk:SLUN_00315"/>
<accession>A0A2R4SVP5</accession>
<name>A0A2R4SVP5_9ACTN</name>
<evidence type="ECO:0000313" key="2">
    <source>
        <dbReference type="Proteomes" id="UP000244201"/>
    </source>
</evidence>
<reference evidence="1 2" key="1">
    <citation type="submission" date="2018-01" db="EMBL/GenBank/DDBJ databases">
        <title>Complete genome sequence of Streptomyces lunaelactis MM109T, a Ferroverdin A producer isolated from cave moonmilk deposits.</title>
        <authorList>
            <person name="Naome A."/>
            <person name="Martinet L."/>
            <person name="Maciejewska M."/>
            <person name="Anderssen S."/>
            <person name="Adam D."/>
            <person name="Tenconi E."/>
            <person name="Deflandre B."/>
            <person name="Arguelles-Arias A."/>
            <person name="Calusinska M."/>
            <person name="Copieters W."/>
            <person name="Karim L."/>
            <person name="Hanikenne M."/>
            <person name="Baurain D."/>
            <person name="van Wezel G."/>
            <person name="Smargiasso N."/>
            <person name="de Pauw E."/>
            <person name="Delfosse P."/>
            <person name="Rigali S."/>
        </authorList>
    </citation>
    <scope>NUCLEOTIDE SEQUENCE [LARGE SCALE GENOMIC DNA]</scope>
    <source>
        <strain evidence="1 2">MM109</strain>
    </source>
</reference>
<sequence length="64" mass="7036">MSAEGQDILAPALEAAGIIGNDGSRYEDDDFNLGGEETIRIIIDHFSLPRLRSDDSASRRRSFP</sequence>
<proteinExistence type="predicted"/>
<evidence type="ECO:0000313" key="1">
    <source>
        <dbReference type="EMBL" id="AVZ70940.1"/>
    </source>
</evidence>
<dbReference type="Proteomes" id="UP000244201">
    <property type="component" value="Chromosome"/>
</dbReference>
<protein>
    <submittedName>
        <fullName evidence="1">Uncharacterized protein</fullName>
    </submittedName>
</protein>
<dbReference type="EMBL" id="CP026304">
    <property type="protein sequence ID" value="AVZ70940.1"/>
    <property type="molecule type" value="Genomic_DNA"/>
</dbReference>